<dbReference type="CDD" id="cd18746">
    <property type="entry name" value="PIN_VapC4-5_FitB-like"/>
    <property type="match status" value="1"/>
</dbReference>
<evidence type="ECO:0000256" key="2">
    <source>
        <dbReference type="ARBA" id="ARBA00022649"/>
    </source>
</evidence>
<evidence type="ECO:0000313" key="11">
    <source>
        <dbReference type="Proteomes" id="UP000239709"/>
    </source>
</evidence>
<feature type="domain" description="PIN" evidence="9">
    <location>
        <begin position="3"/>
        <end position="124"/>
    </location>
</feature>
<name>A0A2S0MFC6_9BURK</name>
<organism evidence="10 11">
    <name type="scientific">Ottowia oryzae</name>
    <dbReference type="NCBI Taxonomy" id="2109914"/>
    <lineage>
        <taxon>Bacteria</taxon>
        <taxon>Pseudomonadati</taxon>
        <taxon>Pseudomonadota</taxon>
        <taxon>Betaproteobacteria</taxon>
        <taxon>Burkholderiales</taxon>
        <taxon>Comamonadaceae</taxon>
        <taxon>Ottowia</taxon>
    </lineage>
</organism>
<reference evidence="10 11" key="1">
    <citation type="submission" date="2018-03" db="EMBL/GenBank/DDBJ databases">
        <title>Genome sequencing of Ottowia sp.</title>
        <authorList>
            <person name="Kim S.-J."/>
            <person name="Heo J."/>
            <person name="Kwon S.-W."/>
        </authorList>
    </citation>
    <scope>NUCLEOTIDE SEQUENCE [LARGE SCALE GENOMIC DNA]</scope>
    <source>
        <strain evidence="10 11">KADR8-3</strain>
    </source>
</reference>
<evidence type="ECO:0000256" key="7">
    <source>
        <dbReference type="ARBA" id="ARBA00038093"/>
    </source>
</evidence>
<evidence type="ECO:0000256" key="5">
    <source>
        <dbReference type="ARBA" id="ARBA00022801"/>
    </source>
</evidence>
<evidence type="ECO:0000256" key="4">
    <source>
        <dbReference type="ARBA" id="ARBA00022723"/>
    </source>
</evidence>
<accession>A0A2S0MFC6</accession>
<dbReference type="EMBL" id="CP027666">
    <property type="protein sequence ID" value="AVO34605.1"/>
    <property type="molecule type" value="Genomic_DNA"/>
</dbReference>
<dbReference type="InterPro" id="IPR050556">
    <property type="entry name" value="Type_II_TA_system_RNase"/>
</dbReference>
<proteinExistence type="inferred from homology"/>
<keyword evidence="8" id="KW-0800">Toxin</keyword>
<evidence type="ECO:0000313" key="10">
    <source>
        <dbReference type="EMBL" id="AVO34605.1"/>
    </source>
</evidence>
<feature type="binding site" evidence="8">
    <location>
        <position position="102"/>
    </location>
    <ligand>
        <name>Mg(2+)</name>
        <dbReference type="ChEBI" id="CHEBI:18420"/>
    </ligand>
</feature>
<dbReference type="Pfam" id="PF01850">
    <property type="entry name" value="PIN"/>
    <property type="match status" value="1"/>
</dbReference>
<dbReference type="Gene3D" id="3.40.50.1010">
    <property type="entry name" value="5'-nuclease"/>
    <property type="match status" value="1"/>
</dbReference>
<gene>
    <name evidence="8" type="primary">vapC</name>
    <name evidence="10" type="ORF">C6570_10505</name>
</gene>
<dbReference type="SUPFAM" id="SSF88723">
    <property type="entry name" value="PIN domain-like"/>
    <property type="match status" value="1"/>
</dbReference>
<dbReference type="OrthoDB" id="9804823at2"/>
<comment type="cofactor">
    <cofactor evidence="1 8">
        <name>Mg(2+)</name>
        <dbReference type="ChEBI" id="CHEBI:18420"/>
    </cofactor>
</comment>
<dbReference type="PANTHER" id="PTHR33653">
    <property type="entry name" value="RIBONUCLEASE VAPC2"/>
    <property type="match status" value="1"/>
</dbReference>
<keyword evidence="4 8" id="KW-0479">Metal-binding</keyword>
<keyword evidence="11" id="KW-1185">Reference proteome</keyword>
<dbReference type="EC" id="3.1.-.-" evidence="8"/>
<dbReference type="RefSeq" id="WP_106703157.1">
    <property type="nucleotide sequence ID" value="NZ_CP027666.1"/>
</dbReference>
<feature type="binding site" evidence="8">
    <location>
        <position position="6"/>
    </location>
    <ligand>
        <name>Mg(2+)</name>
        <dbReference type="ChEBI" id="CHEBI:18420"/>
    </ligand>
</feature>
<dbReference type="KEGG" id="otk:C6570_10505"/>
<evidence type="ECO:0000259" key="9">
    <source>
        <dbReference type="Pfam" id="PF01850"/>
    </source>
</evidence>
<keyword evidence="6 8" id="KW-0460">Magnesium</keyword>
<comment type="function">
    <text evidence="8">Toxic component of a toxin-antitoxin (TA) system. An RNase.</text>
</comment>
<dbReference type="GO" id="GO:0090729">
    <property type="term" value="F:toxin activity"/>
    <property type="evidence" value="ECO:0007669"/>
    <property type="project" value="UniProtKB-KW"/>
</dbReference>
<evidence type="ECO:0000256" key="1">
    <source>
        <dbReference type="ARBA" id="ARBA00001946"/>
    </source>
</evidence>
<dbReference type="GO" id="GO:0004540">
    <property type="term" value="F:RNA nuclease activity"/>
    <property type="evidence" value="ECO:0007669"/>
    <property type="project" value="InterPro"/>
</dbReference>
<dbReference type="InterPro" id="IPR002716">
    <property type="entry name" value="PIN_dom"/>
</dbReference>
<dbReference type="Proteomes" id="UP000239709">
    <property type="component" value="Chromosome"/>
</dbReference>
<evidence type="ECO:0000256" key="6">
    <source>
        <dbReference type="ARBA" id="ARBA00022842"/>
    </source>
</evidence>
<keyword evidence="3 8" id="KW-0540">Nuclease</keyword>
<dbReference type="PANTHER" id="PTHR33653:SF1">
    <property type="entry name" value="RIBONUCLEASE VAPC2"/>
    <property type="match status" value="1"/>
</dbReference>
<keyword evidence="2 8" id="KW-1277">Toxin-antitoxin system</keyword>
<dbReference type="GO" id="GO:0000287">
    <property type="term" value="F:magnesium ion binding"/>
    <property type="evidence" value="ECO:0007669"/>
    <property type="project" value="UniProtKB-UniRule"/>
</dbReference>
<evidence type="ECO:0000256" key="3">
    <source>
        <dbReference type="ARBA" id="ARBA00022722"/>
    </source>
</evidence>
<dbReference type="InterPro" id="IPR029060">
    <property type="entry name" value="PIN-like_dom_sf"/>
</dbReference>
<dbReference type="HAMAP" id="MF_00265">
    <property type="entry name" value="VapC_Nob1"/>
    <property type="match status" value="1"/>
</dbReference>
<dbReference type="GO" id="GO:0016787">
    <property type="term" value="F:hydrolase activity"/>
    <property type="evidence" value="ECO:0007669"/>
    <property type="project" value="UniProtKB-KW"/>
</dbReference>
<dbReference type="InterPro" id="IPR022907">
    <property type="entry name" value="VapC_family"/>
</dbReference>
<evidence type="ECO:0000256" key="8">
    <source>
        <dbReference type="HAMAP-Rule" id="MF_00265"/>
    </source>
</evidence>
<keyword evidence="5 8" id="KW-0378">Hydrolase</keyword>
<dbReference type="AlphaFoldDB" id="A0A2S0MFC6"/>
<comment type="similarity">
    <text evidence="7 8">Belongs to the PINc/VapC protein family.</text>
</comment>
<protein>
    <recommendedName>
        <fullName evidence="8">Ribonuclease VapC</fullName>
        <shortName evidence="8">RNase VapC</shortName>
        <ecNumber evidence="8">3.1.-.-</ecNumber>
    </recommendedName>
    <alternativeName>
        <fullName evidence="8">Toxin VapC</fullName>
    </alternativeName>
</protein>
<sequence>MSYLIDTNALSELRRKAPDANVVAWFAQRPPVTLYLSVLTLGEIRKGVEGAADTARRQALTDWLETDLPLFFTGRILVVDGAVADRWGRLVAAAGRPLPAIDSLLAATALAHDLVLVTRNTKDFAGLPVQVFNPWLKN</sequence>